<organism evidence="1">
    <name type="scientific">marine sediment metagenome</name>
    <dbReference type="NCBI Taxonomy" id="412755"/>
    <lineage>
        <taxon>unclassified sequences</taxon>
        <taxon>metagenomes</taxon>
        <taxon>ecological metagenomes</taxon>
    </lineage>
</organism>
<dbReference type="EMBL" id="LAZR01000780">
    <property type="protein sequence ID" value="KKN57971.1"/>
    <property type="molecule type" value="Genomic_DNA"/>
</dbReference>
<accession>A0A0F9U9M4</accession>
<evidence type="ECO:0000313" key="1">
    <source>
        <dbReference type="EMBL" id="KKN57971.1"/>
    </source>
</evidence>
<reference evidence="1" key="1">
    <citation type="journal article" date="2015" name="Nature">
        <title>Complex archaea that bridge the gap between prokaryotes and eukaryotes.</title>
        <authorList>
            <person name="Spang A."/>
            <person name="Saw J.H."/>
            <person name="Jorgensen S.L."/>
            <person name="Zaremba-Niedzwiedzka K."/>
            <person name="Martijn J."/>
            <person name="Lind A.E."/>
            <person name="van Eijk R."/>
            <person name="Schleper C."/>
            <person name="Guy L."/>
            <person name="Ettema T.J."/>
        </authorList>
    </citation>
    <scope>NUCLEOTIDE SEQUENCE</scope>
</reference>
<name>A0A0F9U9M4_9ZZZZ</name>
<gene>
    <name evidence="1" type="ORF">LCGC14_0556290</name>
</gene>
<protein>
    <submittedName>
        <fullName evidence="1">Uncharacterized protein</fullName>
    </submittedName>
</protein>
<dbReference type="AlphaFoldDB" id="A0A0F9U9M4"/>
<sequence>MKIEEKMLRQILKNQKNIMIWISKGKYWKGYFALNIKNTEDLIE</sequence>
<comment type="caution">
    <text evidence="1">The sequence shown here is derived from an EMBL/GenBank/DDBJ whole genome shotgun (WGS) entry which is preliminary data.</text>
</comment>
<proteinExistence type="predicted"/>